<feature type="transmembrane region" description="Helical" evidence="7">
    <location>
        <begin position="23"/>
        <end position="44"/>
    </location>
</feature>
<dbReference type="PANTHER" id="PTHR43163">
    <property type="entry name" value="DIPEPTIDE TRANSPORT SYSTEM PERMEASE PROTEIN DPPB-RELATED"/>
    <property type="match status" value="1"/>
</dbReference>
<dbReference type="Gene3D" id="1.10.3720.10">
    <property type="entry name" value="MetI-like"/>
    <property type="match status" value="1"/>
</dbReference>
<dbReference type="STRING" id="145854.GA0074692_0759"/>
<feature type="transmembrane region" description="Helical" evidence="7">
    <location>
        <begin position="195"/>
        <end position="216"/>
    </location>
</feature>
<evidence type="ECO:0000313" key="9">
    <source>
        <dbReference type="EMBL" id="SCL20000.1"/>
    </source>
</evidence>
<dbReference type="RefSeq" id="WP_091639357.1">
    <property type="nucleotide sequence ID" value="NZ_FMHW01000002.1"/>
</dbReference>
<comment type="similarity">
    <text evidence="7">Belongs to the binding-protein-dependent transport system permease family.</text>
</comment>
<dbReference type="PANTHER" id="PTHR43163:SF3">
    <property type="entry name" value="PEPTIDE ABC TRANSPORTER PERMEASE PROTEIN"/>
    <property type="match status" value="1"/>
</dbReference>
<organism evidence="9 10">
    <name type="scientific">Micromonospora pallida</name>
    <dbReference type="NCBI Taxonomy" id="145854"/>
    <lineage>
        <taxon>Bacteria</taxon>
        <taxon>Bacillati</taxon>
        <taxon>Actinomycetota</taxon>
        <taxon>Actinomycetes</taxon>
        <taxon>Micromonosporales</taxon>
        <taxon>Micromonosporaceae</taxon>
        <taxon>Micromonospora</taxon>
    </lineage>
</organism>
<dbReference type="GO" id="GO:0055085">
    <property type="term" value="P:transmembrane transport"/>
    <property type="evidence" value="ECO:0007669"/>
    <property type="project" value="InterPro"/>
</dbReference>
<evidence type="ECO:0000256" key="5">
    <source>
        <dbReference type="ARBA" id="ARBA00022989"/>
    </source>
</evidence>
<evidence type="ECO:0000259" key="8">
    <source>
        <dbReference type="PROSITE" id="PS50928"/>
    </source>
</evidence>
<protein>
    <submittedName>
        <fullName evidence="9">Peptide/nickel transport system permease protein</fullName>
    </submittedName>
</protein>
<proteinExistence type="inferred from homology"/>
<keyword evidence="5 7" id="KW-1133">Transmembrane helix</keyword>
<dbReference type="EMBL" id="FMHW01000002">
    <property type="protein sequence ID" value="SCL20000.1"/>
    <property type="molecule type" value="Genomic_DNA"/>
</dbReference>
<evidence type="ECO:0000256" key="4">
    <source>
        <dbReference type="ARBA" id="ARBA00022692"/>
    </source>
</evidence>
<feature type="transmembrane region" description="Helical" evidence="7">
    <location>
        <begin position="149"/>
        <end position="175"/>
    </location>
</feature>
<evidence type="ECO:0000313" key="10">
    <source>
        <dbReference type="Proteomes" id="UP000198959"/>
    </source>
</evidence>
<dbReference type="Proteomes" id="UP000198959">
    <property type="component" value="Unassembled WGS sequence"/>
</dbReference>
<keyword evidence="10" id="KW-1185">Reference proteome</keyword>
<name>A0A1C6RS05_9ACTN</name>
<feature type="transmembrane region" description="Helical" evidence="7">
    <location>
        <begin position="258"/>
        <end position="280"/>
    </location>
</feature>
<dbReference type="AlphaFoldDB" id="A0A1C6RS05"/>
<sequence length="334" mass="35450">MTSPSAELFAGRRRGHREALGRLAVRAIRAVAMLFIVSAFVFFFTQALPGDVARSVLGQSATPEQIARINAELGLDQPVWQQYLEWLGGLLRFDLGHSLTSGEPVTTLVGGELLHTTLLVLMTVCIVVPASIALGTAAASRPGGVLDHVISGTVAVVLSIPEFVFGILVVIVLGINVLPVLPPTSIIDPNRPPLGQLDVFVLPVLTLAVTALPYLAESVKSAVREELTRDYATWAELSGVRRRTVVWRMALRNALAPSVQVVALTVTYLVGGTVAVETVFSFPGAGSGLVDAVANRDIPVVQAIAMVVATVSLAVYVIADLASTLLIPRERTRL</sequence>
<reference evidence="10" key="1">
    <citation type="submission" date="2016-06" db="EMBL/GenBank/DDBJ databases">
        <authorList>
            <person name="Varghese N."/>
            <person name="Submissions Spin"/>
        </authorList>
    </citation>
    <scope>NUCLEOTIDE SEQUENCE [LARGE SCALE GENOMIC DNA]</scope>
    <source>
        <strain evidence="10">DSM 43817</strain>
    </source>
</reference>
<keyword evidence="4 7" id="KW-0812">Transmembrane</keyword>
<dbReference type="CDD" id="cd06261">
    <property type="entry name" value="TM_PBP2"/>
    <property type="match status" value="1"/>
</dbReference>
<accession>A0A1C6RS05</accession>
<dbReference type="Pfam" id="PF00528">
    <property type="entry name" value="BPD_transp_1"/>
    <property type="match status" value="1"/>
</dbReference>
<evidence type="ECO:0000256" key="1">
    <source>
        <dbReference type="ARBA" id="ARBA00004651"/>
    </source>
</evidence>
<dbReference type="Pfam" id="PF19300">
    <property type="entry name" value="BPD_transp_1_N"/>
    <property type="match status" value="1"/>
</dbReference>
<dbReference type="SUPFAM" id="SSF161098">
    <property type="entry name" value="MetI-like"/>
    <property type="match status" value="1"/>
</dbReference>
<keyword evidence="2 7" id="KW-0813">Transport</keyword>
<feature type="transmembrane region" description="Helical" evidence="7">
    <location>
        <begin position="300"/>
        <end position="327"/>
    </location>
</feature>
<keyword evidence="6 7" id="KW-0472">Membrane</keyword>
<dbReference type="OrthoDB" id="9809425at2"/>
<gene>
    <name evidence="9" type="ORF">GA0074692_0759</name>
</gene>
<dbReference type="InterPro" id="IPR035906">
    <property type="entry name" value="MetI-like_sf"/>
</dbReference>
<feature type="domain" description="ABC transmembrane type-1" evidence="8">
    <location>
        <begin position="113"/>
        <end position="319"/>
    </location>
</feature>
<comment type="subcellular location">
    <subcellularLocation>
        <location evidence="1 7">Cell membrane</location>
        <topology evidence="1 7">Multi-pass membrane protein</topology>
    </subcellularLocation>
</comment>
<feature type="transmembrane region" description="Helical" evidence="7">
    <location>
        <begin position="113"/>
        <end position="137"/>
    </location>
</feature>
<dbReference type="PROSITE" id="PS50928">
    <property type="entry name" value="ABC_TM1"/>
    <property type="match status" value="1"/>
</dbReference>
<evidence type="ECO:0000256" key="2">
    <source>
        <dbReference type="ARBA" id="ARBA00022448"/>
    </source>
</evidence>
<keyword evidence="3" id="KW-1003">Cell membrane</keyword>
<evidence type="ECO:0000256" key="6">
    <source>
        <dbReference type="ARBA" id="ARBA00023136"/>
    </source>
</evidence>
<evidence type="ECO:0000256" key="7">
    <source>
        <dbReference type="RuleBase" id="RU363032"/>
    </source>
</evidence>
<evidence type="ECO:0000256" key="3">
    <source>
        <dbReference type="ARBA" id="ARBA00022475"/>
    </source>
</evidence>
<dbReference type="InterPro" id="IPR045621">
    <property type="entry name" value="BPD_transp_1_N"/>
</dbReference>
<dbReference type="InterPro" id="IPR000515">
    <property type="entry name" value="MetI-like"/>
</dbReference>
<dbReference type="GO" id="GO:0005886">
    <property type="term" value="C:plasma membrane"/>
    <property type="evidence" value="ECO:0007669"/>
    <property type="project" value="UniProtKB-SubCell"/>
</dbReference>